<dbReference type="RefSeq" id="WP_062827857.1">
    <property type="nucleotide sequence ID" value="NZ_BCSX01000011.1"/>
</dbReference>
<sequence>MPQQSLTEFVEEMEKAGLLVRVTEEKRVDELPAVMEANPLTAVLVENVKDCEFQFLANAYSNQDQYAWGLGCDKSQSGFMMSELAKGRITPEIVDTAPCKEVILTGDDVDLTRLPLFLHHDRDGHAYTNDNLVVSRHPETGVHDWGIYRSMFRSRNEKMFDMTCTSHRARINAIAAQEKGQNLEVAIVLGGPILDKVASLTGVPADTDDFEVLGSFYGHPAKLVRCETIDVLVPANAEIVLECELIASEGLTHDEGPYGEFSGMYGGGIKHNYRAVVKAMTYRRGGIYQHATIGGAHPWYTDNMLQLPAVEADIYGALKFAGINVKEVRCPLGGLSNIAYAKIKPNGGGDAKQALGIMLTCSKLALPKIAMVFDEDIDIWDDNAVQLAMAFRYMPHLDTVLLPGGNTMTVDPMIGSDVAPGTASKIGFDCTIPMGPQFSPASFDRSSVFVLPDPPADVVPLSEDDLTAAMADLIREKPRAWKEILEHFNGQPYRTVYRAFSNLRPQLGRCDDAPWYRYTFSDGDFAVAEPQTVTHNYDPRHRP</sequence>
<dbReference type="GO" id="GO:0005737">
    <property type="term" value="C:cytoplasm"/>
    <property type="evidence" value="ECO:0007669"/>
    <property type="project" value="TreeGrafter"/>
</dbReference>
<dbReference type="Proteomes" id="UP000069620">
    <property type="component" value="Unassembled WGS sequence"/>
</dbReference>
<reference evidence="5" key="2">
    <citation type="submission" date="2016-02" db="EMBL/GenBank/DDBJ databases">
        <title>Draft genome sequence of five rapidly growing Mycobacterium species.</title>
        <authorList>
            <person name="Katahira K."/>
            <person name="Gotou Y."/>
            <person name="Iida K."/>
            <person name="Ogura Y."/>
            <person name="Hayashi T."/>
        </authorList>
    </citation>
    <scope>NUCLEOTIDE SEQUENCE [LARGE SCALE GENOMIC DNA]</scope>
    <source>
        <strain evidence="5">JCM15654</strain>
    </source>
</reference>
<evidence type="ECO:0000313" key="4">
    <source>
        <dbReference type="EMBL" id="GAS86856.1"/>
    </source>
</evidence>
<organism evidence="4 5">
    <name type="scientific">Mycolicibacterium brisbanense</name>
    <dbReference type="NCBI Taxonomy" id="146020"/>
    <lineage>
        <taxon>Bacteria</taxon>
        <taxon>Bacillati</taxon>
        <taxon>Actinomycetota</taxon>
        <taxon>Actinomycetes</taxon>
        <taxon>Mycobacteriales</taxon>
        <taxon>Mycobacteriaceae</taxon>
        <taxon>Mycolicibacterium</taxon>
    </lineage>
</organism>
<feature type="domain" description="3-octaprenyl-4-hydroxybenzoate carboxy-lyase-like Rift-related" evidence="1">
    <location>
        <begin position="95"/>
        <end position="295"/>
    </location>
</feature>
<accession>A0A100VVY0</accession>
<dbReference type="InterPro" id="IPR049381">
    <property type="entry name" value="UbiD-like_C"/>
</dbReference>
<dbReference type="STRING" id="146020.RMCB_0952"/>
<protein>
    <submittedName>
        <fullName evidence="4">UbiD family decarboxylase</fullName>
    </submittedName>
</protein>
<dbReference type="InterPro" id="IPR048304">
    <property type="entry name" value="UbiD_Rift_dom"/>
</dbReference>
<dbReference type="AlphaFoldDB" id="A0A100VVY0"/>
<dbReference type="EMBL" id="BCSX01000011">
    <property type="protein sequence ID" value="GAS86856.1"/>
    <property type="molecule type" value="Genomic_DNA"/>
</dbReference>
<dbReference type="InterPro" id="IPR049383">
    <property type="entry name" value="UbiD-like_N"/>
</dbReference>
<dbReference type="Gene3D" id="3.40.1670.10">
    <property type="entry name" value="UbiD C-terminal domain-like"/>
    <property type="match status" value="1"/>
</dbReference>
<gene>
    <name evidence="4" type="ORF">RMCB_0952</name>
</gene>
<keyword evidence="5" id="KW-1185">Reference proteome</keyword>
<dbReference type="PANTHER" id="PTHR30108">
    <property type="entry name" value="3-OCTAPRENYL-4-HYDROXYBENZOATE CARBOXY-LYASE-RELATED"/>
    <property type="match status" value="1"/>
</dbReference>
<dbReference type="Pfam" id="PF20695">
    <property type="entry name" value="UbiD_N"/>
    <property type="match status" value="1"/>
</dbReference>
<dbReference type="GO" id="GO:0016831">
    <property type="term" value="F:carboxy-lyase activity"/>
    <property type="evidence" value="ECO:0007669"/>
    <property type="project" value="InterPro"/>
</dbReference>
<dbReference type="SUPFAM" id="SSF143968">
    <property type="entry name" value="UbiD C-terminal domain-like"/>
    <property type="match status" value="1"/>
</dbReference>
<feature type="domain" description="3-octaprenyl-4-hydroxybenzoate carboxy-lyase-like N-terminal" evidence="2">
    <location>
        <begin position="10"/>
        <end position="78"/>
    </location>
</feature>
<dbReference type="Pfam" id="PF01977">
    <property type="entry name" value="UbiD"/>
    <property type="match status" value="1"/>
</dbReference>
<dbReference type="Pfam" id="PF20696">
    <property type="entry name" value="UbiD_C"/>
    <property type="match status" value="1"/>
</dbReference>
<comment type="caution">
    <text evidence="4">The sequence shown here is derived from an EMBL/GenBank/DDBJ whole genome shotgun (WGS) entry which is preliminary data.</text>
</comment>
<evidence type="ECO:0000313" key="5">
    <source>
        <dbReference type="Proteomes" id="UP000069620"/>
    </source>
</evidence>
<dbReference type="SUPFAM" id="SSF50475">
    <property type="entry name" value="FMN-binding split barrel"/>
    <property type="match status" value="1"/>
</dbReference>
<name>A0A100VVY0_9MYCO</name>
<evidence type="ECO:0000259" key="3">
    <source>
        <dbReference type="Pfam" id="PF20696"/>
    </source>
</evidence>
<feature type="domain" description="3-octaprenyl-4-hydroxybenzoate carboxy-lyase-like C-terminal" evidence="3">
    <location>
        <begin position="306"/>
        <end position="430"/>
    </location>
</feature>
<evidence type="ECO:0000259" key="1">
    <source>
        <dbReference type="Pfam" id="PF01977"/>
    </source>
</evidence>
<dbReference type="PANTHER" id="PTHR30108:SF17">
    <property type="entry name" value="FERULIC ACID DECARBOXYLASE 1"/>
    <property type="match status" value="1"/>
</dbReference>
<reference evidence="5" key="1">
    <citation type="journal article" date="2016" name="Genome Announc.">
        <title>Draft Genome Sequences of Five Rapidly Growing Mycobacterium Species, M. thermoresistibile, M. fortuitum subsp. acetamidolyticum, M. canariasense, M. brisbanense, and M. novocastrense.</title>
        <authorList>
            <person name="Katahira K."/>
            <person name="Ogura Y."/>
            <person name="Gotoh Y."/>
            <person name="Hayashi T."/>
        </authorList>
    </citation>
    <scope>NUCLEOTIDE SEQUENCE [LARGE SCALE GENOMIC DNA]</scope>
    <source>
        <strain evidence="5">JCM15654</strain>
    </source>
</reference>
<evidence type="ECO:0000259" key="2">
    <source>
        <dbReference type="Pfam" id="PF20695"/>
    </source>
</evidence>
<dbReference type="InterPro" id="IPR002830">
    <property type="entry name" value="UbiD"/>
</dbReference>
<proteinExistence type="predicted"/>
<dbReference type="OrthoDB" id="9809841at2"/>